<dbReference type="InterPro" id="IPR011701">
    <property type="entry name" value="MFS"/>
</dbReference>
<feature type="domain" description="Major facilitator superfamily (MFS) profile" evidence="8">
    <location>
        <begin position="1"/>
        <end position="414"/>
    </location>
</feature>
<comment type="similarity">
    <text evidence="6">Belongs to the major facilitator superfamily. Spinster (TC 2.A.1.49) family.</text>
</comment>
<dbReference type="SUPFAM" id="SSF103473">
    <property type="entry name" value="MFS general substrate transporter"/>
    <property type="match status" value="1"/>
</dbReference>
<comment type="subcellular location">
    <subcellularLocation>
        <location evidence="1">Membrane</location>
        <topology evidence="1">Multi-pass membrane protein</topology>
    </subcellularLocation>
</comment>
<sequence length="431" mass="47539">MIFAPVFGFLGDSLYLFLDNLSGFNRKLIILFGLLVWVLAVFASSFIPNEHYILFFLLRGVVGIGEASYAVVAPTFLADMFVGKTRSRVLMFFYFAIPVGSGLGYVIGSFVTSIAKEGRTDCSDCWQWGIRSTPIFGILTIIGLLIGVEEPVRGQVDREETDGQVERDNLHNQINPSNNPNITTVTTFNDKLLNFCQDLVKHLSGQQLLILLLWAPTCIEEAIVWHKNITNATDVTDTQNVSLNFGIITCAAGILGVSLGTVVSLAWKRGMWIFANCANIRSDALVSAIGSFLATPLLFLAIKLIDLNYINIAWFILFLTILFLCLNWAVNVDMLMAIIVPHRRGIASAVQILISHAFGDASGPWIVGAISDFVSGGDKTPKTHFHSLLVAFYLPNILLFLSGIAFLLAAYKLPSDLKKLKNGKKYRGQKY</sequence>
<evidence type="ECO:0000313" key="10">
    <source>
        <dbReference type="Proteomes" id="UP000605970"/>
    </source>
</evidence>
<dbReference type="GO" id="GO:0016020">
    <property type="term" value="C:membrane"/>
    <property type="evidence" value="ECO:0007669"/>
    <property type="project" value="UniProtKB-SubCell"/>
</dbReference>
<evidence type="ECO:0000256" key="4">
    <source>
        <dbReference type="ARBA" id="ARBA00022989"/>
    </source>
</evidence>
<dbReference type="PANTHER" id="PTHR23505:SF79">
    <property type="entry name" value="PROTEIN SPINSTER"/>
    <property type="match status" value="1"/>
</dbReference>
<keyword evidence="5 7" id="KW-0472">Membrane</keyword>
<feature type="transmembrane region" description="Helical" evidence="7">
    <location>
        <begin position="350"/>
        <end position="370"/>
    </location>
</feature>
<feature type="transmembrane region" description="Helical" evidence="7">
    <location>
        <begin position="53"/>
        <end position="77"/>
    </location>
</feature>
<evidence type="ECO:0000256" key="3">
    <source>
        <dbReference type="ARBA" id="ARBA00022692"/>
    </source>
</evidence>
<feature type="transmembrane region" description="Helical" evidence="7">
    <location>
        <begin position="28"/>
        <end position="47"/>
    </location>
</feature>
<evidence type="ECO:0000256" key="6">
    <source>
        <dbReference type="ARBA" id="ARBA00024338"/>
    </source>
</evidence>
<evidence type="ECO:0000256" key="2">
    <source>
        <dbReference type="ARBA" id="ARBA00022448"/>
    </source>
</evidence>
<comment type="caution">
    <text evidence="9">The sequence shown here is derived from an EMBL/GenBank/DDBJ whole genome shotgun (WGS) entry which is preliminary data.</text>
</comment>
<evidence type="ECO:0000259" key="8">
    <source>
        <dbReference type="PROSITE" id="PS50850"/>
    </source>
</evidence>
<proteinExistence type="inferred from homology"/>
<feature type="transmembrane region" description="Helical" evidence="7">
    <location>
        <begin position="285"/>
        <end position="305"/>
    </location>
</feature>
<dbReference type="OrthoDB" id="6770063at2759"/>
<keyword evidence="10" id="KW-1185">Reference proteome</keyword>
<organism evidence="9 10">
    <name type="scientific">Meloidogyne graminicola</name>
    <dbReference type="NCBI Taxonomy" id="189291"/>
    <lineage>
        <taxon>Eukaryota</taxon>
        <taxon>Metazoa</taxon>
        <taxon>Ecdysozoa</taxon>
        <taxon>Nematoda</taxon>
        <taxon>Chromadorea</taxon>
        <taxon>Rhabditida</taxon>
        <taxon>Tylenchina</taxon>
        <taxon>Tylenchomorpha</taxon>
        <taxon>Tylenchoidea</taxon>
        <taxon>Meloidogynidae</taxon>
        <taxon>Meloidogyninae</taxon>
        <taxon>Meloidogyne</taxon>
    </lineage>
</organism>
<dbReference type="InterPro" id="IPR036259">
    <property type="entry name" value="MFS_trans_sf"/>
</dbReference>
<dbReference type="InterPro" id="IPR044770">
    <property type="entry name" value="MFS_spinster-like"/>
</dbReference>
<accession>A0A8S9ZJ04</accession>
<dbReference type="CDD" id="cd17328">
    <property type="entry name" value="MFS_spinster_like"/>
    <property type="match status" value="1"/>
</dbReference>
<dbReference type="GO" id="GO:0022857">
    <property type="term" value="F:transmembrane transporter activity"/>
    <property type="evidence" value="ECO:0007669"/>
    <property type="project" value="InterPro"/>
</dbReference>
<feature type="transmembrane region" description="Helical" evidence="7">
    <location>
        <begin position="245"/>
        <end position="265"/>
    </location>
</feature>
<feature type="transmembrane region" description="Helical" evidence="7">
    <location>
        <begin position="89"/>
        <end position="108"/>
    </location>
</feature>
<gene>
    <name evidence="9" type="ORF">Mgra_00007292</name>
</gene>
<feature type="transmembrane region" description="Helical" evidence="7">
    <location>
        <begin position="311"/>
        <end position="330"/>
    </location>
</feature>
<dbReference type="AlphaFoldDB" id="A0A8S9ZJ04"/>
<dbReference type="EMBL" id="JABEBT010000079">
    <property type="protein sequence ID" value="KAF7633314.1"/>
    <property type="molecule type" value="Genomic_DNA"/>
</dbReference>
<dbReference type="Gene3D" id="1.20.1250.20">
    <property type="entry name" value="MFS general substrate transporter like domains"/>
    <property type="match status" value="1"/>
</dbReference>
<evidence type="ECO:0000256" key="1">
    <source>
        <dbReference type="ARBA" id="ARBA00004141"/>
    </source>
</evidence>
<evidence type="ECO:0000256" key="5">
    <source>
        <dbReference type="ARBA" id="ARBA00023136"/>
    </source>
</evidence>
<keyword evidence="3 7" id="KW-0812">Transmembrane</keyword>
<dbReference type="InterPro" id="IPR020846">
    <property type="entry name" value="MFS_dom"/>
</dbReference>
<name>A0A8S9ZJ04_9BILA</name>
<evidence type="ECO:0000256" key="7">
    <source>
        <dbReference type="SAM" id="Phobius"/>
    </source>
</evidence>
<reference evidence="9" key="1">
    <citation type="journal article" date="2020" name="Ecol. Evol.">
        <title>Genome structure and content of the rice root-knot nematode (Meloidogyne graminicola).</title>
        <authorList>
            <person name="Phan N.T."/>
            <person name="Danchin E.G.J."/>
            <person name="Klopp C."/>
            <person name="Perfus-Barbeoch L."/>
            <person name="Kozlowski D.K."/>
            <person name="Koutsovoulos G.D."/>
            <person name="Lopez-Roques C."/>
            <person name="Bouchez O."/>
            <person name="Zahm M."/>
            <person name="Besnard G."/>
            <person name="Bellafiore S."/>
        </authorList>
    </citation>
    <scope>NUCLEOTIDE SEQUENCE</scope>
    <source>
        <strain evidence="9">VN-18</strain>
    </source>
</reference>
<keyword evidence="4 7" id="KW-1133">Transmembrane helix</keyword>
<keyword evidence="2" id="KW-0813">Transport</keyword>
<evidence type="ECO:0000313" key="9">
    <source>
        <dbReference type="EMBL" id="KAF7633314.1"/>
    </source>
</evidence>
<dbReference type="PANTHER" id="PTHR23505">
    <property type="entry name" value="SPINSTER"/>
    <property type="match status" value="1"/>
</dbReference>
<dbReference type="PROSITE" id="PS50850">
    <property type="entry name" value="MFS"/>
    <property type="match status" value="1"/>
</dbReference>
<feature type="transmembrane region" description="Helical" evidence="7">
    <location>
        <begin position="128"/>
        <end position="148"/>
    </location>
</feature>
<protein>
    <submittedName>
        <fullName evidence="9">MFS domain-containing protein</fullName>
    </submittedName>
</protein>
<dbReference type="Pfam" id="PF07690">
    <property type="entry name" value="MFS_1"/>
    <property type="match status" value="1"/>
</dbReference>
<feature type="transmembrane region" description="Helical" evidence="7">
    <location>
        <begin position="390"/>
        <end position="411"/>
    </location>
</feature>
<dbReference type="Proteomes" id="UP000605970">
    <property type="component" value="Unassembled WGS sequence"/>
</dbReference>